<feature type="transmembrane region" description="Helical" evidence="1">
    <location>
        <begin position="48"/>
        <end position="66"/>
    </location>
</feature>
<accession>A0A1X0DXV7</accession>
<gene>
    <name evidence="2" type="ORF">BST28_18780</name>
</gene>
<dbReference type="AlphaFoldDB" id="A0A1X0DXV7"/>
<dbReference type="RefSeq" id="WP_083082300.1">
    <property type="nucleotide sequence ID" value="NZ_MVHU01000035.1"/>
</dbReference>
<comment type="caution">
    <text evidence="2">The sequence shown here is derived from an EMBL/GenBank/DDBJ whole genome shotgun (WGS) entry which is preliminary data.</text>
</comment>
<organism evidence="2 3">
    <name type="scientific">Mycolicibacter kumamotonensis</name>
    <dbReference type="NCBI Taxonomy" id="354243"/>
    <lineage>
        <taxon>Bacteria</taxon>
        <taxon>Bacillati</taxon>
        <taxon>Actinomycetota</taxon>
        <taxon>Actinomycetes</taxon>
        <taxon>Mycobacteriales</taxon>
        <taxon>Mycobacteriaceae</taxon>
        <taxon>Mycolicibacter</taxon>
    </lineage>
</organism>
<proteinExistence type="predicted"/>
<keyword evidence="1" id="KW-1133">Transmembrane helix</keyword>
<reference evidence="2 3" key="1">
    <citation type="submission" date="2017-02" db="EMBL/GenBank/DDBJ databases">
        <title>The new phylogeny of genus Mycobacterium.</title>
        <authorList>
            <person name="Tortoli E."/>
            <person name="Trovato A."/>
            <person name="Cirillo D.M."/>
        </authorList>
    </citation>
    <scope>NUCLEOTIDE SEQUENCE [LARGE SCALE GENOMIC DNA]</scope>
    <source>
        <strain evidence="2 3">DSM 45093</strain>
    </source>
</reference>
<feature type="transmembrane region" description="Helical" evidence="1">
    <location>
        <begin position="20"/>
        <end position="39"/>
    </location>
</feature>
<dbReference type="Proteomes" id="UP000192713">
    <property type="component" value="Unassembled WGS sequence"/>
</dbReference>
<keyword evidence="1" id="KW-0812">Transmembrane</keyword>
<dbReference type="EMBL" id="MVHU01000035">
    <property type="protein sequence ID" value="ORA77167.1"/>
    <property type="molecule type" value="Genomic_DNA"/>
</dbReference>
<keyword evidence="1" id="KW-0472">Membrane</keyword>
<evidence type="ECO:0000256" key="1">
    <source>
        <dbReference type="SAM" id="Phobius"/>
    </source>
</evidence>
<evidence type="ECO:0000313" key="2">
    <source>
        <dbReference type="EMBL" id="ORA77167.1"/>
    </source>
</evidence>
<feature type="transmembrane region" description="Helical" evidence="1">
    <location>
        <begin position="72"/>
        <end position="93"/>
    </location>
</feature>
<protein>
    <submittedName>
        <fullName evidence="2">Uncharacterized protein</fullName>
    </submittedName>
</protein>
<name>A0A1X0DXV7_9MYCO</name>
<sequence length="95" mass="9750">MTHAQPDPETSTESRINTAIKTVGMILALLVTIIPAAWASRLGKVKEGIVAAAGSALSVVSALQLMPGIDGTASVVIAYVGIVATAIVTHWTAKR</sequence>
<evidence type="ECO:0000313" key="3">
    <source>
        <dbReference type="Proteomes" id="UP000192713"/>
    </source>
</evidence>